<dbReference type="EMBL" id="DVMS01000081">
    <property type="protein sequence ID" value="HIU38598.1"/>
    <property type="molecule type" value="Genomic_DNA"/>
</dbReference>
<reference evidence="2" key="2">
    <citation type="journal article" date="2021" name="PeerJ">
        <title>Extensive microbial diversity within the chicken gut microbiome revealed by metagenomics and culture.</title>
        <authorList>
            <person name="Gilroy R."/>
            <person name="Ravi A."/>
            <person name="Getino M."/>
            <person name="Pursley I."/>
            <person name="Horton D.L."/>
            <person name="Alikhan N.F."/>
            <person name="Baker D."/>
            <person name="Gharbi K."/>
            <person name="Hall N."/>
            <person name="Watson M."/>
            <person name="Adriaenssens E.M."/>
            <person name="Foster-Nyarko E."/>
            <person name="Jarju S."/>
            <person name="Secka A."/>
            <person name="Antonio M."/>
            <person name="Oren A."/>
            <person name="Chaudhuri R.R."/>
            <person name="La Ragione R."/>
            <person name="Hildebrand F."/>
            <person name="Pallen M.J."/>
        </authorList>
    </citation>
    <scope>NUCLEOTIDE SEQUENCE</scope>
    <source>
        <strain evidence="2">17073</strain>
    </source>
</reference>
<gene>
    <name evidence="2" type="ORF">IAD18_02895</name>
</gene>
<dbReference type="PANTHER" id="PTHR43245:SF58">
    <property type="entry name" value="BLL5923 PROTEIN"/>
    <property type="match status" value="1"/>
</dbReference>
<name>A0A9D1IK82_9BACT</name>
<dbReference type="InterPro" id="IPR001509">
    <property type="entry name" value="Epimerase_deHydtase"/>
</dbReference>
<comment type="caution">
    <text evidence="2">The sequence shown here is derived from an EMBL/GenBank/DDBJ whole genome shotgun (WGS) entry which is preliminary data.</text>
</comment>
<dbReference type="InterPro" id="IPR036291">
    <property type="entry name" value="NAD(P)-bd_dom_sf"/>
</dbReference>
<dbReference type="Gene3D" id="3.40.50.720">
    <property type="entry name" value="NAD(P)-binding Rossmann-like Domain"/>
    <property type="match status" value="1"/>
</dbReference>
<protein>
    <submittedName>
        <fullName evidence="2">NAD(P)-dependent oxidoreductase</fullName>
    </submittedName>
</protein>
<dbReference type="PANTHER" id="PTHR43245">
    <property type="entry name" value="BIFUNCTIONAL POLYMYXIN RESISTANCE PROTEIN ARNA"/>
    <property type="match status" value="1"/>
</dbReference>
<evidence type="ECO:0000313" key="3">
    <source>
        <dbReference type="Proteomes" id="UP000824076"/>
    </source>
</evidence>
<evidence type="ECO:0000313" key="2">
    <source>
        <dbReference type="EMBL" id="HIU38598.1"/>
    </source>
</evidence>
<organism evidence="2 3">
    <name type="scientific">Candidatus Limisoma intestinavium</name>
    <dbReference type="NCBI Taxonomy" id="2840856"/>
    <lineage>
        <taxon>Bacteria</taxon>
        <taxon>Pseudomonadati</taxon>
        <taxon>Bacteroidota</taxon>
        <taxon>Bacteroidia</taxon>
        <taxon>Bacteroidales</taxon>
        <taxon>Candidatus Limisoma</taxon>
    </lineage>
</organism>
<reference evidence="2" key="1">
    <citation type="submission" date="2020-10" db="EMBL/GenBank/DDBJ databases">
        <authorList>
            <person name="Gilroy R."/>
        </authorList>
    </citation>
    <scope>NUCLEOTIDE SEQUENCE</scope>
    <source>
        <strain evidence="2">17073</strain>
    </source>
</reference>
<dbReference type="InterPro" id="IPR050177">
    <property type="entry name" value="Lipid_A_modif_metabolic_enz"/>
</dbReference>
<feature type="domain" description="NAD-dependent epimerase/dehydratase" evidence="1">
    <location>
        <begin position="5"/>
        <end position="231"/>
    </location>
</feature>
<proteinExistence type="predicted"/>
<dbReference type="Pfam" id="PF01370">
    <property type="entry name" value="Epimerase"/>
    <property type="match status" value="1"/>
</dbReference>
<accession>A0A9D1IK82</accession>
<dbReference type="SUPFAM" id="SSF51735">
    <property type="entry name" value="NAD(P)-binding Rossmann-fold domains"/>
    <property type="match status" value="1"/>
</dbReference>
<sequence>MVKKVLVTGAGGFIGGFIVEEALRRGYEVWAAVRATTSREYLADSRIRFITLDFSNRSKLEHTLRKAVEENGRWDYVVHNLGATKCRRPEDFERVNVGCLRALTESLLHIEAVPDGFLMMSSMSVLGCGDETGYRPFTASSATAPVTAYGRSKLAAERYLQSLPEFPYVAFRPTGVYGPRERDYFLMIKSIACGFDFGVGYRRQLLTFIYVKDLACAIFDALESGVRRKSYLLADGKTYTQKDFREIVKRELGKRFVVPIVAPLWIVKIVCAASEWLAGLRGKVSTLNRDKYLILKQRNWACDTSEAMADFGFHANYDLQAGLREAIAWYRSNHWLKK</sequence>
<dbReference type="Proteomes" id="UP000824076">
    <property type="component" value="Unassembled WGS sequence"/>
</dbReference>
<evidence type="ECO:0000259" key="1">
    <source>
        <dbReference type="Pfam" id="PF01370"/>
    </source>
</evidence>
<dbReference type="AlphaFoldDB" id="A0A9D1IK82"/>